<protein>
    <submittedName>
        <fullName evidence="6">AraC family transcriptional regulator</fullName>
    </submittedName>
</protein>
<comment type="caution">
    <text evidence="6">The sequence shown here is derived from an EMBL/GenBank/DDBJ whole genome shotgun (WGS) entry which is preliminary data.</text>
</comment>
<dbReference type="RefSeq" id="WP_095555969.1">
    <property type="nucleotide sequence ID" value="NZ_NSJD01000001.1"/>
</dbReference>
<name>A0A2A2ASH8_9BURK</name>
<gene>
    <name evidence="6" type="ORF">CK623_00870</name>
</gene>
<sequence>MGYTAPTPERAAHALNLHLHEHSPLPATCVAVRYPAGHSVPEHQHTCGHVLYAAEGVLRVQTPAGHWLVPPTAAVWLRPGVPHHLHTPVAVRAYGVFIHPAHGPALPAHDGVLHASALLRELIAALALVDPAQPPTPRAQLLGQLLVTELSAGPDGHAATPGRPPHRALHQPLHRPFHLPWPADARLARVCAQLLAQPGDTREAAAWAAQSAMSAKTFQRRFLQHTGLGFGQWRQQMRLLHSLPLLLGGAPITQAALQSGYGSPSAYTVAFGKHFGCTPSEFIAGKR</sequence>
<dbReference type="InterPro" id="IPR018062">
    <property type="entry name" value="HTH_AraC-typ_CS"/>
</dbReference>
<keyword evidence="2" id="KW-0805">Transcription regulation</keyword>
<dbReference type="PROSITE" id="PS01124">
    <property type="entry name" value="HTH_ARAC_FAMILY_2"/>
    <property type="match status" value="1"/>
</dbReference>
<dbReference type="FunFam" id="1.10.10.60:FF:000132">
    <property type="entry name" value="AraC family transcriptional regulator"/>
    <property type="match status" value="1"/>
</dbReference>
<evidence type="ECO:0000259" key="5">
    <source>
        <dbReference type="PROSITE" id="PS01124"/>
    </source>
</evidence>
<dbReference type="GO" id="GO:0043565">
    <property type="term" value="F:sequence-specific DNA binding"/>
    <property type="evidence" value="ECO:0007669"/>
    <property type="project" value="InterPro"/>
</dbReference>
<evidence type="ECO:0000256" key="2">
    <source>
        <dbReference type="ARBA" id="ARBA00023015"/>
    </source>
</evidence>
<accession>A0A2A2ASH8</accession>
<dbReference type="InterPro" id="IPR018060">
    <property type="entry name" value="HTH_AraC"/>
</dbReference>
<dbReference type="Gene3D" id="2.60.120.10">
    <property type="entry name" value="Jelly Rolls"/>
    <property type="match status" value="1"/>
</dbReference>
<dbReference type="CDD" id="cd06124">
    <property type="entry name" value="cupin_NimR-like_N"/>
    <property type="match status" value="1"/>
</dbReference>
<dbReference type="Proteomes" id="UP000218644">
    <property type="component" value="Unassembled WGS sequence"/>
</dbReference>
<proteinExistence type="predicted"/>
<dbReference type="InterPro" id="IPR037923">
    <property type="entry name" value="HTH-like"/>
</dbReference>
<organism evidence="6 7">
    <name type="scientific">Vandammella animalimorsus</name>
    <dbReference type="NCBI Taxonomy" id="2029117"/>
    <lineage>
        <taxon>Bacteria</taxon>
        <taxon>Pseudomonadati</taxon>
        <taxon>Pseudomonadota</taxon>
        <taxon>Betaproteobacteria</taxon>
        <taxon>Burkholderiales</taxon>
        <taxon>Comamonadaceae</taxon>
        <taxon>Vandammella</taxon>
    </lineage>
</organism>
<keyword evidence="3" id="KW-0238">DNA-binding</keyword>
<keyword evidence="1" id="KW-0678">Repressor</keyword>
<dbReference type="Pfam" id="PF12833">
    <property type="entry name" value="HTH_18"/>
    <property type="match status" value="1"/>
</dbReference>
<feature type="domain" description="HTH araC/xylS-type" evidence="5">
    <location>
        <begin position="185"/>
        <end position="285"/>
    </location>
</feature>
<reference evidence="6 7" key="1">
    <citation type="submission" date="2017-08" db="EMBL/GenBank/DDBJ databases">
        <title>WGS of Clinical strains of the CDC Group NO-1 linked to zoonotic infections in humans.</title>
        <authorList>
            <person name="Bernier A.-M."/>
            <person name="Bernard K."/>
        </authorList>
    </citation>
    <scope>NUCLEOTIDE SEQUENCE [LARGE SCALE GENOMIC DNA]</scope>
    <source>
        <strain evidence="6 7">NML79-0751</strain>
    </source>
</reference>
<dbReference type="SUPFAM" id="SSF51215">
    <property type="entry name" value="Regulatory protein AraC"/>
    <property type="match status" value="1"/>
</dbReference>
<evidence type="ECO:0000256" key="1">
    <source>
        <dbReference type="ARBA" id="ARBA00022491"/>
    </source>
</evidence>
<evidence type="ECO:0000256" key="3">
    <source>
        <dbReference type="ARBA" id="ARBA00023125"/>
    </source>
</evidence>
<dbReference type="EMBL" id="NSJD01000001">
    <property type="protein sequence ID" value="PAT41520.1"/>
    <property type="molecule type" value="Genomic_DNA"/>
</dbReference>
<keyword evidence="4" id="KW-0804">Transcription</keyword>
<evidence type="ECO:0000313" key="7">
    <source>
        <dbReference type="Proteomes" id="UP000218644"/>
    </source>
</evidence>
<dbReference type="PANTHER" id="PTHR11019:SF159">
    <property type="entry name" value="TRANSCRIPTIONAL REGULATOR-RELATED"/>
    <property type="match status" value="1"/>
</dbReference>
<dbReference type="SMART" id="SM00342">
    <property type="entry name" value="HTH_ARAC"/>
    <property type="match status" value="1"/>
</dbReference>
<evidence type="ECO:0000256" key="4">
    <source>
        <dbReference type="ARBA" id="ARBA00023163"/>
    </source>
</evidence>
<dbReference type="GO" id="GO:0003700">
    <property type="term" value="F:DNA-binding transcription factor activity"/>
    <property type="evidence" value="ECO:0007669"/>
    <property type="project" value="InterPro"/>
</dbReference>
<dbReference type="AlphaFoldDB" id="A0A2A2ASH8"/>
<dbReference type="PROSITE" id="PS00041">
    <property type="entry name" value="HTH_ARAC_FAMILY_1"/>
    <property type="match status" value="1"/>
</dbReference>
<dbReference type="SUPFAM" id="SSF46689">
    <property type="entry name" value="Homeodomain-like"/>
    <property type="match status" value="2"/>
</dbReference>
<dbReference type="InterPro" id="IPR014710">
    <property type="entry name" value="RmlC-like_jellyroll"/>
</dbReference>
<dbReference type="InterPro" id="IPR009057">
    <property type="entry name" value="Homeodomain-like_sf"/>
</dbReference>
<dbReference type="Gene3D" id="1.10.10.60">
    <property type="entry name" value="Homeodomain-like"/>
    <property type="match status" value="2"/>
</dbReference>
<dbReference type="PANTHER" id="PTHR11019">
    <property type="entry name" value="HTH-TYPE TRANSCRIPTIONAL REGULATOR NIMR"/>
    <property type="match status" value="1"/>
</dbReference>
<evidence type="ECO:0000313" key="6">
    <source>
        <dbReference type="EMBL" id="PAT41520.1"/>
    </source>
</evidence>